<evidence type="ECO:0000256" key="1">
    <source>
        <dbReference type="SAM" id="MobiDB-lite"/>
    </source>
</evidence>
<gene>
    <name evidence="3" type="ORF">GCM10018793_54450</name>
</gene>
<protein>
    <recommendedName>
        <fullName evidence="5">Lipoprotein</fullName>
    </recommendedName>
</protein>
<evidence type="ECO:0000313" key="4">
    <source>
        <dbReference type="Proteomes" id="UP000603708"/>
    </source>
</evidence>
<evidence type="ECO:0008006" key="5">
    <source>
        <dbReference type="Google" id="ProtNLM"/>
    </source>
</evidence>
<dbReference type="AlphaFoldDB" id="A0A919GJ88"/>
<sequence length="189" mass="19271">MRGTRIAALLTGAAAALMMTACGVPPSSVVEAGEPATGMPAGVEVYFLAGGRLVAVPRRAPGTPDLATAVRLLFAGPTGAESSRLTTALPLLPRPPLVKDGGDTVVVRLPARTDPLGTRGQQQLMCTVVHAPDPYWDRRGALAPPAGGRKPVPPVTSPPGGAARALIVRVIGTDWEVDLGSGSCPFLSN</sequence>
<dbReference type="RefSeq" id="WP_189936496.1">
    <property type="nucleotide sequence ID" value="NZ_BNCD01000019.1"/>
</dbReference>
<evidence type="ECO:0000313" key="3">
    <source>
        <dbReference type="EMBL" id="GHH85642.1"/>
    </source>
</evidence>
<feature type="region of interest" description="Disordered" evidence="1">
    <location>
        <begin position="139"/>
        <end position="158"/>
    </location>
</feature>
<evidence type="ECO:0000256" key="2">
    <source>
        <dbReference type="SAM" id="SignalP"/>
    </source>
</evidence>
<proteinExistence type="predicted"/>
<accession>A0A919GJ88</accession>
<organism evidence="3 4">
    <name type="scientific">Streptomyces sulfonofaciens</name>
    <dbReference type="NCBI Taxonomy" id="68272"/>
    <lineage>
        <taxon>Bacteria</taxon>
        <taxon>Bacillati</taxon>
        <taxon>Actinomycetota</taxon>
        <taxon>Actinomycetes</taxon>
        <taxon>Kitasatosporales</taxon>
        <taxon>Streptomycetaceae</taxon>
        <taxon>Streptomyces</taxon>
    </lineage>
</organism>
<feature type="signal peptide" evidence="2">
    <location>
        <begin position="1"/>
        <end position="23"/>
    </location>
</feature>
<feature type="chain" id="PRO_5038548307" description="Lipoprotein" evidence="2">
    <location>
        <begin position="24"/>
        <end position="189"/>
    </location>
</feature>
<keyword evidence="2" id="KW-0732">Signal</keyword>
<reference evidence="3" key="2">
    <citation type="submission" date="2020-09" db="EMBL/GenBank/DDBJ databases">
        <authorList>
            <person name="Sun Q."/>
            <person name="Ohkuma M."/>
        </authorList>
    </citation>
    <scope>NUCLEOTIDE SEQUENCE</scope>
    <source>
        <strain evidence="3">JCM 5069</strain>
    </source>
</reference>
<comment type="caution">
    <text evidence="3">The sequence shown here is derived from an EMBL/GenBank/DDBJ whole genome shotgun (WGS) entry which is preliminary data.</text>
</comment>
<dbReference type="PROSITE" id="PS51257">
    <property type="entry name" value="PROKAR_LIPOPROTEIN"/>
    <property type="match status" value="1"/>
</dbReference>
<dbReference type="EMBL" id="BNCD01000019">
    <property type="protein sequence ID" value="GHH85642.1"/>
    <property type="molecule type" value="Genomic_DNA"/>
</dbReference>
<keyword evidence="4" id="KW-1185">Reference proteome</keyword>
<reference evidence="3" key="1">
    <citation type="journal article" date="2014" name="Int. J. Syst. Evol. Microbiol.">
        <title>Complete genome sequence of Corynebacterium casei LMG S-19264T (=DSM 44701T), isolated from a smear-ripened cheese.</title>
        <authorList>
            <consortium name="US DOE Joint Genome Institute (JGI-PGF)"/>
            <person name="Walter F."/>
            <person name="Albersmeier A."/>
            <person name="Kalinowski J."/>
            <person name="Ruckert C."/>
        </authorList>
    </citation>
    <scope>NUCLEOTIDE SEQUENCE</scope>
    <source>
        <strain evidence="3">JCM 5069</strain>
    </source>
</reference>
<dbReference type="Proteomes" id="UP000603708">
    <property type="component" value="Unassembled WGS sequence"/>
</dbReference>
<name>A0A919GJ88_9ACTN</name>